<dbReference type="OrthoDB" id="6677240at2759"/>
<sequence length="274" mass="31200">MSANTLFAILVITLLTTLNCELISDSGWQPISSEKVFSTRNFIKTQVNRNSEEARNVEEFTDSTFGANIKLTDAREIFSQDFHPEDSHFHTEDVQSTHNLKNEQDEPSTVKPSNRVAKKMSKNAINEIIDTSEKNAYEITEDIAGEQSNIILEQYQPTERNPTNDFLKILSNYNIRTSDKLPNYSLSLRQNSRQSPGKDFVYINVPVRIPLRYNSPDHLPVDPLIAVLLSNYGHYLPGYYGVHGNYQNLYGYSASNNIHNNKPFGSYKINSDLI</sequence>
<proteinExistence type="predicted"/>
<dbReference type="Proteomes" id="UP000663880">
    <property type="component" value="Unassembled WGS sequence"/>
</dbReference>
<name>A0A821V4D4_9NEOP</name>
<accession>A0A821V4D4</accession>
<keyword evidence="2" id="KW-0732">Signal</keyword>
<evidence type="ECO:0000313" key="4">
    <source>
        <dbReference type="Proteomes" id="UP000663880"/>
    </source>
</evidence>
<feature type="region of interest" description="Disordered" evidence="1">
    <location>
        <begin position="86"/>
        <end position="115"/>
    </location>
</feature>
<feature type="signal peptide" evidence="2">
    <location>
        <begin position="1"/>
        <end position="20"/>
    </location>
</feature>
<gene>
    <name evidence="3" type="ORF">PMACD_LOCUS11191</name>
</gene>
<feature type="chain" id="PRO_5032772837" evidence="2">
    <location>
        <begin position="21"/>
        <end position="274"/>
    </location>
</feature>
<evidence type="ECO:0000313" key="3">
    <source>
        <dbReference type="EMBL" id="CAF4899868.1"/>
    </source>
</evidence>
<comment type="caution">
    <text evidence="3">The sequence shown here is derived from an EMBL/GenBank/DDBJ whole genome shotgun (WGS) entry which is preliminary data.</text>
</comment>
<protein>
    <submittedName>
        <fullName evidence="3">Uncharacterized protein</fullName>
    </submittedName>
</protein>
<organism evidence="3 4">
    <name type="scientific">Pieris macdunnoughi</name>
    <dbReference type="NCBI Taxonomy" id="345717"/>
    <lineage>
        <taxon>Eukaryota</taxon>
        <taxon>Metazoa</taxon>
        <taxon>Ecdysozoa</taxon>
        <taxon>Arthropoda</taxon>
        <taxon>Hexapoda</taxon>
        <taxon>Insecta</taxon>
        <taxon>Pterygota</taxon>
        <taxon>Neoptera</taxon>
        <taxon>Endopterygota</taxon>
        <taxon>Lepidoptera</taxon>
        <taxon>Glossata</taxon>
        <taxon>Ditrysia</taxon>
        <taxon>Papilionoidea</taxon>
        <taxon>Pieridae</taxon>
        <taxon>Pierinae</taxon>
        <taxon>Pieris</taxon>
    </lineage>
</organism>
<dbReference type="AlphaFoldDB" id="A0A821V4D4"/>
<reference evidence="3" key="1">
    <citation type="submission" date="2021-02" db="EMBL/GenBank/DDBJ databases">
        <authorList>
            <person name="Steward A R."/>
        </authorList>
    </citation>
    <scope>NUCLEOTIDE SEQUENCE</scope>
</reference>
<feature type="compositionally biased region" description="Basic and acidic residues" evidence="1">
    <location>
        <begin position="86"/>
        <end position="104"/>
    </location>
</feature>
<keyword evidence="4" id="KW-1185">Reference proteome</keyword>
<dbReference type="EMBL" id="CAJOBZ010000036">
    <property type="protein sequence ID" value="CAF4899868.1"/>
    <property type="molecule type" value="Genomic_DNA"/>
</dbReference>
<evidence type="ECO:0000256" key="2">
    <source>
        <dbReference type="SAM" id="SignalP"/>
    </source>
</evidence>
<evidence type="ECO:0000256" key="1">
    <source>
        <dbReference type="SAM" id="MobiDB-lite"/>
    </source>
</evidence>